<dbReference type="RefSeq" id="WP_184745865.1">
    <property type="nucleotide sequence ID" value="NZ_JACHGJ010000002.1"/>
</dbReference>
<dbReference type="GO" id="GO:0004467">
    <property type="term" value="F:long-chain fatty acid-CoA ligase activity"/>
    <property type="evidence" value="ECO:0007669"/>
    <property type="project" value="UniProtKB-EC"/>
</dbReference>
<sequence>MKKDIPWKKYLGTVPSSLQYEHRSLYGAIAGQANETPDLIAWDFLGLQNTYSQFLADIDRCAAALVKNGLKEGDRVTVCMPNTPQAVIFFYALNKAGAIASMIHPLSAADEILYYLKLSQSKWAFTLDAFVPNFTPIMNDSPLEKLIVTKLGDYMGNIKSSLFYLTKGRKIKKVPADRRIIWWKDLMNSVRTGASEPEKSMAPGEMAVILYSGGTTGRSKGIMLSSDNFNALAAQTGVQGSEIIGHLAPGDAVLAILPVFHGFGLAVCIHSMLTAGGKCILVPKFSAELVGKMIRKERPEIIAGVPTLYEALLTDSNMRKADMSNMKGAFAGGDKVPHSIKIRFDQLLKENGAKVPLREGYGLTESVTVCAVMPEAEYRKGSVGIPYPDMFFKIVNPENGETLAAGEEGEICVSGPTVMLGYLDEPEETAQVLKKDEDNVTWLHTGDIGHIDEDGFIYFKLRLKRMIKVSGIAVYPTQIEEILDAHPDVASVCAIGVPDAYQIQKVKAFIVLADPEKESPEMKEELISWCRERINKWSCPREIEFRSELPQTKVGKIAYTVLEQEELNKTREEWHIEEEIREDIIRDEDEMLRDQDKFRG</sequence>
<keyword evidence="2 5" id="KW-0436">Ligase</keyword>
<dbReference type="Gene3D" id="2.30.38.10">
    <property type="entry name" value="Luciferase, Domain 3"/>
    <property type="match status" value="1"/>
</dbReference>
<dbReference type="InterPro" id="IPR045851">
    <property type="entry name" value="AMP-bd_C_sf"/>
</dbReference>
<dbReference type="EMBL" id="JACHGJ010000002">
    <property type="protein sequence ID" value="MBB6480065.1"/>
    <property type="molecule type" value="Genomic_DNA"/>
</dbReference>
<protein>
    <submittedName>
        <fullName evidence="5">Long-chain acyl-CoA synthetase</fullName>
        <ecNumber evidence="5">6.2.1.3</ecNumber>
    </submittedName>
</protein>
<evidence type="ECO:0000313" key="6">
    <source>
        <dbReference type="Proteomes" id="UP000587760"/>
    </source>
</evidence>
<evidence type="ECO:0000313" key="5">
    <source>
        <dbReference type="EMBL" id="MBB6480065.1"/>
    </source>
</evidence>
<feature type="domain" description="AMP-dependent synthetase/ligase" evidence="3">
    <location>
        <begin position="32"/>
        <end position="423"/>
    </location>
</feature>
<evidence type="ECO:0000259" key="4">
    <source>
        <dbReference type="Pfam" id="PF13193"/>
    </source>
</evidence>
<name>A0A841R860_9SPIO</name>
<organism evidence="5 6">
    <name type="scientific">Spirochaeta isovalerica</name>
    <dbReference type="NCBI Taxonomy" id="150"/>
    <lineage>
        <taxon>Bacteria</taxon>
        <taxon>Pseudomonadati</taxon>
        <taxon>Spirochaetota</taxon>
        <taxon>Spirochaetia</taxon>
        <taxon>Spirochaetales</taxon>
        <taxon>Spirochaetaceae</taxon>
        <taxon>Spirochaeta</taxon>
    </lineage>
</organism>
<evidence type="ECO:0000256" key="2">
    <source>
        <dbReference type="ARBA" id="ARBA00022598"/>
    </source>
</evidence>
<dbReference type="Pfam" id="PF13193">
    <property type="entry name" value="AMP-binding_C"/>
    <property type="match status" value="1"/>
</dbReference>
<dbReference type="EC" id="6.2.1.3" evidence="5"/>
<dbReference type="InterPro" id="IPR000873">
    <property type="entry name" value="AMP-dep_synth/lig_dom"/>
</dbReference>
<dbReference type="InterPro" id="IPR020845">
    <property type="entry name" value="AMP-binding_CS"/>
</dbReference>
<dbReference type="Proteomes" id="UP000587760">
    <property type="component" value="Unassembled WGS sequence"/>
</dbReference>
<comment type="similarity">
    <text evidence="1">Belongs to the ATP-dependent AMP-binding enzyme family.</text>
</comment>
<reference evidence="5 6" key="1">
    <citation type="submission" date="2020-08" db="EMBL/GenBank/DDBJ databases">
        <title>Genomic Encyclopedia of Type Strains, Phase IV (KMG-IV): sequencing the most valuable type-strain genomes for metagenomic binning, comparative biology and taxonomic classification.</title>
        <authorList>
            <person name="Goeker M."/>
        </authorList>
    </citation>
    <scope>NUCLEOTIDE SEQUENCE [LARGE SCALE GENOMIC DNA]</scope>
    <source>
        <strain evidence="5 6">DSM 2461</strain>
    </source>
</reference>
<dbReference type="Pfam" id="PF00501">
    <property type="entry name" value="AMP-binding"/>
    <property type="match status" value="1"/>
</dbReference>
<keyword evidence="6" id="KW-1185">Reference proteome</keyword>
<dbReference type="InterPro" id="IPR025110">
    <property type="entry name" value="AMP-bd_C"/>
</dbReference>
<gene>
    <name evidence="5" type="ORF">HNR50_001723</name>
</gene>
<dbReference type="PANTHER" id="PTHR24096:SF149">
    <property type="entry name" value="AMP-BINDING DOMAIN-CONTAINING PROTEIN-RELATED"/>
    <property type="match status" value="1"/>
</dbReference>
<dbReference type="SUPFAM" id="SSF56801">
    <property type="entry name" value="Acetyl-CoA synthetase-like"/>
    <property type="match status" value="1"/>
</dbReference>
<dbReference type="PANTHER" id="PTHR24096">
    <property type="entry name" value="LONG-CHAIN-FATTY-ACID--COA LIGASE"/>
    <property type="match status" value="1"/>
</dbReference>
<dbReference type="Gene3D" id="3.40.50.980">
    <property type="match status" value="2"/>
</dbReference>
<proteinExistence type="inferred from homology"/>
<feature type="domain" description="AMP-binding enzyme C-terminal" evidence="4">
    <location>
        <begin position="478"/>
        <end position="556"/>
    </location>
</feature>
<evidence type="ECO:0000259" key="3">
    <source>
        <dbReference type="Pfam" id="PF00501"/>
    </source>
</evidence>
<accession>A0A841R860</accession>
<comment type="caution">
    <text evidence="5">The sequence shown here is derived from an EMBL/GenBank/DDBJ whole genome shotgun (WGS) entry which is preliminary data.</text>
</comment>
<dbReference type="AlphaFoldDB" id="A0A841R860"/>
<evidence type="ECO:0000256" key="1">
    <source>
        <dbReference type="ARBA" id="ARBA00006432"/>
    </source>
</evidence>
<dbReference type="Gene3D" id="3.30.300.30">
    <property type="match status" value="1"/>
</dbReference>
<dbReference type="PROSITE" id="PS00455">
    <property type="entry name" value="AMP_BINDING"/>
    <property type="match status" value="1"/>
</dbReference>